<keyword evidence="3" id="KW-1185">Reference proteome</keyword>
<accession>A0ABT9BGK9</accession>
<gene>
    <name evidence="2" type="ORF">Q5H93_21850</name>
</gene>
<evidence type="ECO:0000313" key="3">
    <source>
        <dbReference type="Proteomes" id="UP001176429"/>
    </source>
</evidence>
<evidence type="ECO:0000256" key="1">
    <source>
        <dbReference type="SAM" id="MobiDB-lite"/>
    </source>
</evidence>
<comment type="caution">
    <text evidence="2">The sequence shown here is derived from an EMBL/GenBank/DDBJ whole genome shotgun (WGS) entry which is preliminary data.</text>
</comment>
<name>A0ABT9BGK9_9BACT</name>
<feature type="compositionally biased region" description="Pro residues" evidence="1">
    <location>
        <begin position="264"/>
        <end position="275"/>
    </location>
</feature>
<feature type="region of interest" description="Disordered" evidence="1">
    <location>
        <begin position="392"/>
        <end position="411"/>
    </location>
</feature>
<organism evidence="2 3">
    <name type="scientific">Hymenobacter aranciens</name>
    <dbReference type="NCBI Taxonomy" id="3063996"/>
    <lineage>
        <taxon>Bacteria</taxon>
        <taxon>Pseudomonadati</taxon>
        <taxon>Bacteroidota</taxon>
        <taxon>Cytophagia</taxon>
        <taxon>Cytophagales</taxon>
        <taxon>Hymenobacteraceae</taxon>
        <taxon>Hymenobacter</taxon>
    </lineage>
</organism>
<reference evidence="2" key="1">
    <citation type="submission" date="2023-07" db="EMBL/GenBank/DDBJ databases">
        <authorList>
            <person name="Kim M.K."/>
        </authorList>
    </citation>
    <scope>NUCLEOTIDE SEQUENCE</scope>
    <source>
        <strain evidence="2">ASUV-10-1</strain>
    </source>
</reference>
<evidence type="ECO:0000313" key="2">
    <source>
        <dbReference type="EMBL" id="MDO7877400.1"/>
    </source>
</evidence>
<sequence length="439" mass="50826">MSEQPEQKPAVPRPARRNRARVEKRALTEKQLRKKPEVQAFLDQFYANGENFLHNYLNWRDGLLNEGVATWQQQQAAEAQLARTAVQRLWQIQQRKLFVQQCQWRADALDLRAEGIETAADFGSWGHRIHECAWLPPITKAEVEEYLAYLETEDCEDLNPHIPYQIDHWQFHEPFWLNVYGRLDHGDLAYLTAARSLAEDGHLNTLHSLQESYNWNTPYPLWYNWCDEYHQPPLPVINLPNLRGVREYRYLTAALQQQQLSEPPAAPTAAPPDTPAPAAVAPAPPAPAELLPLDPDNWNVIYTLLEEENLQTQQHFRVVWPVKFRIMSFGWDPEEFLETRGEQLEKELLTLTERLPLAPHADYRQALYLTWLGHYRRRLQAAIRHEFAAYQQRRAAGQPHPDPYPDPAPKAAHAALRAEYNALILAGRALAGEPQTFDF</sequence>
<proteinExistence type="predicted"/>
<feature type="region of interest" description="Disordered" evidence="1">
    <location>
        <begin position="260"/>
        <end position="286"/>
    </location>
</feature>
<dbReference type="EMBL" id="JAUQSY010000019">
    <property type="protein sequence ID" value="MDO7877400.1"/>
    <property type="molecule type" value="Genomic_DNA"/>
</dbReference>
<feature type="region of interest" description="Disordered" evidence="1">
    <location>
        <begin position="1"/>
        <end position="25"/>
    </location>
</feature>
<protein>
    <submittedName>
        <fullName evidence="2">Uncharacterized protein</fullName>
    </submittedName>
</protein>
<dbReference type="Proteomes" id="UP001176429">
    <property type="component" value="Unassembled WGS sequence"/>
</dbReference>
<dbReference type="RefSeq" id="WP_305008828.1">
    <property type="nucleotide sequence ID" value="NZ_JAUQSY010000019.1"/>
</dbReference>